<evidence type="ECO:0000313" key="3">
    <source>
        <dbReference type="Proteomes" id="UP000008370"/>
    </source>
</evidence>
<reference evidence="2 3" key="1">
    <citation type="journal article" date="2012" name="BMC Genomics">
        <title>Comparative genomics of the white-rot fungi, Phanerochaete carnosa and P. chrysosporium, to elucidate the genetic basis of the distinct wood types they colonize.</title>
        <authorList>
            <person name="Suzuki H."/>
            <person name="MacDonald J."/>
            <person name="Syed K."/>
            <person name="Salamov A."/>
            <person name="Hori C."/>
            <person name="Aerts A."/>
            <person name="Henrissat B."/>
            <person name="Wiebenga A."/>
            <person name="vanKuyk P.A."/>
            <person name="Barry K."/>
            <person name="Lindquist E."/>
            <person name="LaButti K."/>
            <person name="Lapidus A."/>
            <person name="Lucas S."/>
            <person name="Coutinho P."/>
            <person name="Gong Y."/>
            <person name="Samejima M."/>
            <person name="Mahadevan R."/>
            <person name="Abou-Zaid M."/>
            <person name="de Vries R.P."/>
            <person name="Igarashi K."/>
            <person name="Yadav J.S."/>
            <person name="Grigoriev I.V."/>
            <person name="Master E.R."/>
        </authorList>
    </citation>
    <scope>NUCLEOTIDE SEQUENCE [LARGE SCALE GENOMIC DNA]</scope>
    <source>
        <strain evidence="2 3">HHB-10118-sp</strain>
    </source>
</reference>
<keyword evidence="3" id="KW-1185">Reference proteome</keyword>
<dbReference type="AlphaFoldDB" id="K5WDJ2"/>
<name>K5WDJ2_PHACS</name>
<dbReference type="InParanoid" id="K5WDJ2"/>
<feature type="region of interest" description="Disordered" evidence="1">
    <location>
        <begin position="47"/>
        <end position="76"/>
    </location>
</feature>
<dbReference type="KEGG" id="pco:PHACADRAFT_194874"/>
<dbReference type="RefSeq" id="XP_007395127.1">
    <property type="nucleotide sequence ID" value="XM_007395065.1"/>
</dbReference>
<organism evidence="2 3">
    <name type="scientific">Phanerochaete carnosa (strain HHB-10118-sp)</name>
    <name type="common">White-rot fungus</name>
    <name type="synonym">Peniophora carnosa</name>
    <dbReference type="NCBI Taxonomy" id="650164"/>
    <lineage>
        <taxon>Eukaryota</taxon>
        <taxon>Fungi</taxon>
        <taxon>Dikarya</taxon>
        <taxon>Basidiomycota</taxon>
        <taxon>Agaricomycotina</taxon>
        <taxon>Agaricomycetes</taxon>
        <taxon>Polyporales</taxon>
        <taxon>Phanerochaetaceae</taxon>
        <taxon>Phanerochaete</taxon>
    </lineage>
</organism>
<accession>K5WDJ2</accession>
<dbReference type="HOGENOM" id="CLU_034870_0_0_1"/>
<feature type="compositionally biased region" description="Basic and acidic residues" evidence="1">
    <location>
        <begin position="47"/>
        <end position="72"/>
    </location>
</feature>
<dbReference type="OrthoDB" id="3267359at2759"/>
<sequence length="418" mass="45593">MVKTREINLWNAYLHMCLKQINKKTPEGGSRHKPTELTAMLKAEWDQKTPDEKNECTREAREKLKEQRETKKAGGHNVPLSVFHNVHATIAMIEREMSFSVELGDWVQNLECYKLGKVPGVKEKTEANQAELRKHIAAIILSNLQEAARPHTVEKMNYLSFDSAITLRYGVICEHHLLNYFCGPGSITTVPTLRVLFNSWHSRTTRFRCLSQAKYDAWVKEYEAQSHAGSIPAAPVSVSSAMAPVPPLPMGVFRSVFALQLTLALQSAAAQPQVVLPQPAALSISLQPAAAQPEITITQPVIQPTAQPEGTIVQLESAVVQPTVTFTQSAGIVMSLALALHGAPSAFTFVPTVVTNPATVQALVPTAATTCTHATAFGDDGASALALTKQKRRDAGVKRGPNIRTLWKQQAQVASQAS</sequence>
<gene>
    <name evidence="2" type="ORF">PHACADRAFT_194874</name>
</gene>
<protein>
    <submittedName>
        <fullName evidence="2">Uncharacterized protein</fullName>
    </submittedName>
</protein>
<evidence type="ECO:0000313" key="2">
    <source>
        <dbReference type="EMBL" id="EKM57315.1"/>
    </source>
</evidence>
<proteinExistence type="predicted"/>
<dbReference type="GeneID" id="18911041"/>
<dbReference type="EMBL" id="JH930471">
    <property type="protein sequence ID" value="EKM57315.1"/>
    <property type="molecule type" value="Genomic_DNA"/>
</dbReference>
<dbReference type="Proteomes" id="UP000008370">
    <property type="component" value="Unassembled WGS sequence"/>
</dbReference>
<evidence type="ECO:0000256" key="1">
    <source>
        <dbReference type="SAM" id="MobiDB-lite"/>
    </source>
</evidence>